<protein>
    <submittedName>
        <fullName evidence="3">Glycosyltransferase</fullName>
    </submittedName>
</protein>
<dbReference type="InterPro" id="IPR001296">
    <property type="entry name" value="Glyco_trans_1"/>
</dbReference>
<dbReference type="PANTHER" id="PTHR12526:SF595">
    <property type="entry name" value="BLL5217 PROTEIN"/>
    <property type="match status" value="1"/>
</dbReference>
<evidence type="ECO:0000313" key="3">
    <source>
        <dbReference type="EMBL" id="QGT98687.1"/>
    </source>
</evidence>
<evidence type="ECO:0000259" key="2">
    <source>
        <dbReference type="Pfam" id="PF13439"/>
    </source>
</evidence>
<dbReference type="OrthoDB" id="9811239at2"/>
<proteinExistence type="predicted"/>
<feature type="domain" description="Glycosyltransferase subfamily 4-like N-terminal" evidence="2">
    <location>
        <begin position="22"/>
        <end position="120"/>
    </location>
</feature>
<accession>A0A6I6D7T3</accession>
<dbReference type="Proteomes" id="UP000426444">
    <property type="component" value="Chromosome"/>
</dbReference>
<keyword evidence="3" id="KW-0808">Transferase</keyword>
<gene>
    <name evidence="3" type="ORF">SYNTR_0094</name>
</gene>
<name>A0A6I6D7T3_9FIRM</name>
<dbReference type="InterPro" id="IPR028098">
    <property type="entry name" value="Glyco_trans_4-like_N"/>
</dbReference>
<dbReference type="GO" id="GO:0016757">
    <property type="term" value="F:glycosyltransferase activity"/>
    <property type="evidence" value="ECO:0007669"/>
    <property type="project" value="InterPro"/>
</dbReference>
<feature type="domain" description="Glycosyl transferase family 1" evidence="1">
    <location>
        <begin position="167"/>
        <end position="308"/>
    </location>
</feature>
<organism evidence="3 4">
    <name type="scientific">Candidatus Syntrophocurvum alkaliphilum</name>
    <dbReference type="NCBI Taxonomy" id="2293317"/>
    <lineage>
        <taxon>Bacteria</taxon>
        <taxon>Bacillati</taxon>
        <taxon>Bacillota</taxon>
        <taxon>Clostridia</taxon>
        <taxon>Eubacteriales</taxon>
        <taxon>Syntrophomonadaceae</taxon>
        <taxon>Candidatus Syntrophocurvum</taxon>
    </lineage>
</organism>
<dbReference type="CDD" id="cd03802">
    <property type="entry name" value="GT4_AviGT4-like"/>
    <property type="match status" value="1"/>
</dbReference>
<evidence type="ECO:0000313" key="4">
    <source>
        <dbReference type="Proteomes" id="UP000426444"/>
    </source>
</evidence>
<dbReference type="SUPFAM" id="SSF53756">
    <property type="entry name" value="UDP-Glycosyltransferase/glycogen phosphorylase"/>
    <property type="match status" value="1"/>
</dbReference>
<dbReference type="AlphaFoldDB" id="A0A6I6D7T3"/>
<reference evidence="4" key="1">
    <citation type="journal article" date="2019" name="Microbiology">
        <title>Complete Genome Sequence of an Uncultured Bacterium of the Candidate Phylum Bipolaricaulota.</title>
        <authorList>
            <person name="Kadnikov V.V."/>
            <person name="Mardanov A.V."/>
            <person name="Beletsky A.V."/>
            <person name="Frank Y.A."/>
            <person name="Karnachuk O.V."/>
            <person name="Ravin N.V."/>
        </authorList>
    </citation>
    <scope>NUCLEOTIDE SEQUENCE [LARGE SCALE GENOMIC DNA]</scope>
</reference>
<keyword evidence="4" id="KW-1185">Reference proteome</keyword>
<dbReference type="Pfam" id="PF00534">
    <property type="entry name" value="Glycos_transf_1"/>
    <property type="match status" value="1"/>
</dbReference>
<dbReference type="RefSeq" id="WP_156202657.1">
    <property type="nucleotide sequence ID" value="NZ_CP046457.1"/>
</dbReference>
<dbReference type="Pfam" id="PF13439">
    <property type="entry name" value="Glyco_transf_4"/>
    <property type="match status" value="1"/>
</dbReference>
<sequence>MKIALLSPIAWRTPPKHYGPWERVVSLITEGLVEKGFDVTLFATGDSITSGKLEYICPTPYEENKNIDPKVWECLHIAHLFEQADKFDIIHNNYDFLPLSYSRLVKTPVVTTIHGFSSKKIIPVYSKYNENNYYVSISDADRSSELKYTSTVYHGIDLESFTFNNNPGDYLLYFGRIHPDKGTVEAIQIAQSTGMKLIIAGIIQDESYYINEVLPHIDNENIIYIGSVGPEKRDEILGNAYALLHPIYFNEPFGLSVVESMACGTPVIAYPKGSMPEIIKDGITGLLVDNVDEAVNRINQISEIDRKQCRLWVEERFSQERMVNDYISVYKKIIKDNTSQRGRFLLTQLT</sequence>
<evidence type="ECO:0000259" key="1">
    <source>
        <dbReference type="Pfam" id="PF00534"/>
    </source>
</evidence>
<dbReference type="Gene3D" id="3.40.50.2000">
    <property type="entry name" value="Glycogen Phosphorylase B"/>
    <property type="match status" value="2"/>
</dbReference>
<dbReference type="EMBL" id="CP046457">
    <property type="protein sequence ID" value="QGT98687.1"/>
    <property type="molecule type" value="Genomic_DNA"/>
</dbReference>
<dbReference type="PANTHER" id="PTHR12526">
    <property type="entry name" value="GLYCOSYLTRANSFERASE"/>
    <property type="match status" value="1"/>
</dbReference>
<dbReference type="KEGG" id="salq:SYNTR_0094"/>